<keyword evidence="2" id="KW-1185">Reference proteome</keyword>
<name>A0ABS8YFL0_9BACL</name>
<dbReference type="EMBL" id="JAJNBZ010000006">
    <property type="protein sequence ID" value="MCE5169699.1"/>
    <property type="molecule type" value="Genomic_DNA"/>
</dbReference>
<evidence type="ECO:0000313" key="1">
    <source>
        <dbReference type="EMBL" id="MCE5169699.1"/>
    </source>
</evidence>
<accession>A0ABS8YFL0</accession>
<dbReference type="Proteomes" id="UP001199916">
    <property type="component" value="Unassembled WGS sequence"/>
</dbReference>
<evidence type="ECO:0008006" key="3">
    <source>
        <dbReference type="Google" id="ProtNLM"/>
    </source>
</evidence>
<gene>
    <name evidence="1" type="ORF">LQV63_10275</name>
</gene>
<organism evidence="1 2">
    <name type="scientific">Paenibacillus profundus</name>
    <dbReference type="NCBI Taxonomy" id="1173085"/>
    <lineage>
        <taxon>Bacteria</taxon>
        <taxon>Bacillati</taxon>
        <taxon>Bacillota</taxon>
        <taxon>Bacilli</taxon>
        <taxon>Bacillales</taxon>
        <taxon>Paenibacillaceae</taxon>
        <taxon>Paenibacillus</taxon>
    </lineage>
</organism>
<evidence type="ECO:0000313" key="2">
    <source>
        <dbReference type="Proteomes" id="UP001199916"/>
    </source>
</evidence>
<proteinExistence type="predicted"/>
<protein>
    <recommendedName>
        <fullName evidence="3">PepSY domain-containing protein</fullName>
    </recommendedName>
</protein>
<comment type="caution">
    <text evidence="1">The sequence shown here is derived from an EMBL/GenBank/DDBJ whole genome shotgun (WGS) entry which is preliminary data.</text>
</comment>
<reference evidence="1 2" key="1">
    <citation type="submission" date="2021-11" db="EMBL/GenBank/DDBJ databases">
        <title>Draft genome sequence of Paenibacillus profundus YoMME, a new Gram-positive bacteria with exoelectrogenic properties.</title>
        <authorList>
            <person name="Hubenova Y."/>
            <person name="Hubenova E."/>
            <person name="Manasiev Y."/>
            <person name="Peykov S."/>
            <person name="Mitov M."/>
        </authorList>
    </citation>
    <scope>NUCLEOTIDE SEQUENCE [LARGE SCALE GENOMIC DNA]</scope>
    <source>
        <strain evidence="1 2">YoMME</strain>
    </source>
</reference>
<sequence length="411" mass="46653">MKLQETDSSETWKQYGLDIHTPETKAIPLTGEQLYEHYQDVGGLTWSPELGMIVDNYDRWNANDKKPVYDIAVIAPKLEEYAISIRRFMDPVTINQKIEFTIPPTGAGDEQEGTLLEPKHAKTVADLDVSTVEQARREMREVAGHDIELYGVEEYKGAAYHNVTVYSKDHKSRVALDLNKGTADVHVSMSYDELPSDLKRILETETRMNGDQLAAEVKKLTRTKSANERLIRTSLEGDMTMTLEDNRIESMFVTVPMNQVDAKALAVAEQAVRDLKGKHVPLVKAEHHLYARNGQSVNEYVFRDQKEDLRIEVGFRSGRLLSVNTSEELEAGTDATEGIFRKFTDEQVLEAAAPYVQKLFDIDLNGYKVEREKGTCYYTFTKEDGPAIQASMNRHFKFYDLEILTENGAIE</sequence>